<reference evidence="7 8" key="1">
    <citation type="submission" date="2019-07" db="EMBL/GenBank/DDBJ databases">
        <title>De Novo Assembly of kiwifruit Actinidia rufa.</title>
        <authorList>
            <person name="Sugita-Konishi S."/>
            <person name="Sato K."/>
            <person name="Mori E."/>
            <person name="Abe Y."/>
            <person name="Kisaki G."/>
            <person name="Hamano K."/>
            <person name="Suezawa K."/>
            <person name="Otani M."/>
            <person name="Fukuda T."/>
            <person name="Manabe T."/>
            <person name="Gomi K."/>
            <person name="Tabuchi M."/>
            <person name="Akimitsu K."/>
            <person name="Kataoka I."/>
        </authorList>
    </citation>
    <scope>NUCLEOTIDE SEQUENCE [LARGE SCALE GENOMIC DNA]</scope>
    <source>
        <strain evidence="8">cv. Fuchu</strain>
    </source>
</reference>
<evidence type="ECO:0000313" key="8">
    <source>
        <dbReference type="Proteomes" id="UP000585474"/>
    </source>
</evidence>
<protein>
    <recommendedName>
        <fullName evidence="5">FRIGIDA-like protein</fullName>
    </recommendedName>
</protein>
<dbReference type="PANTHER" id="PTHR31791">
    <property type="entry name" value="FRIGIDA-LIKE PROTEIN 3-RELATED"/>
    <property type="match status" value="1"/>
</dbReference>
<comment type="caution">
    <text evidence="7">The sequence shown here is derived from an EMBL/GenBank/DDBJ whole genome shotgun (WGS) entry which is preliminary data.</text>
</comment>
<dbReference type="PANTHER" id="PTHR31791:SF49">
    <property type="entry name" value="INACTIVE PROTEIN FRIGIDA"/>
    <property type="match status" value="1"/>
</dbReference>
<evidence type="ECO:0000313" key="7">
    <source>
        <dbReference type="EMBL" id="GFZ11897.1"/>
    </source>
</evidence>
<evidence type="ECO:0000256" key="2">
    <source>
        <dbReference type="ARBA" id="ARBA00022473"/>
    </source>
</evidence>
<dbReference type="EMBL" id="BJWL01000023">
    <property type="protein sequence ID" value="GFZ11897.1"/>
    <property type="molecule type" value="Genomic_DNA"/>
</dbReference>
<feature type="region of interest" description="Disordered" evidence="6">
    <location>
        <begin position="424"/>
        <end position="449"/>
    </location>
</feature>
<feature type="compositionally biased region" description="Basic and acidic residues" evidence="6">
    <location>
        <begin position="424"/>
        <end position="444"/>
    </location>
</feature>
<feature type="region of interest" description="Disordered" evidence="6">
    <location>
        <begin position="1"/>
        <end position="60"/>
    </location>
</feature>
<dbReference type="Pfam" id="PF07899">
    <property type="entry name" value="Frigida"/>
    <property type="match status" value="1"/>
</dbReference>
<proteinExistence type="inferred from homology"/>
<feature type="compositionally biased region" description="Low complexity" evidence="6">
    <location>
        <begin position="37"/>
        <end position="48"/>
    </location>
</feature>
<dbReference type="InterPro" id="IPR012474">
    <property type="entry name" value="Frigida"/>
</dbReference>
<dbReference type="GO" id="GO:0009908">
    <property type="term" value="P:flower development"/>
    <property type="evidence" value="ECO:0007669"/>
    <property type="project" value="UniProtKB-KW"/>
</dbReference>
<dbReference type="OrthoDB" id="776053at2759"/>
<dbReference type="AlphaFoldDB" id="A0A7J0GM44"/>
<keyword evidence="4 5" id="KW-0287">Flowering</keyword>
<dbReference type="GO" id="GO:0030154">
    <property type="term" value="P:cell differentiation"/>
    <property type="evidence" value="ECO:0007669"/>
    <property type="project" value="UniProtKB-KW"/>
</dbReference>
<organism evidence="7 8">
    <name type="scientific">Actinidia rufa</name>
    <dbReference type="NCBI Taxonomy" id="165716"/>
    <lineage>
        <taxon>Eukaryota</taxon>
        <taxon>Viridiplantae</taxon>
        <taxon>Streptophyta</taxon>
        <taxon>Embryophyta</taxon>
        <taxon>Tracheophyta</taxon>
        <taxon>Spermatophyta</taxon>
        <taxon>Magnoliopsida</taxon>
        <taxon>eudicotyledons</taxon>
        <taxon>Gunneridae</taxon>
        <taxon>Pentapetalae</taxon>
        <taxon>asterids</taxon>
        <taxon>Ericales</taxon>
        <taxon>Actinidiaceae</taxon>
        <taxon>Actinidia</taxon>
    </lineage>
</organism>
<comment type="similarity">
    <text evidence="1 5">Belongs to the Frigida family.</text>
</comment>
<keyword evidence="8" id="KW-1185">Reference proteome</keyword>
<evidence type="ECO:0000256" key="5">
    <source>
        <dbReference type="RuleBase" id="RU364012"/>
    </source>
</evidence>
<name>A0A7J0GM44_9ERIC</name>
<evidence type="ECO:0000256" key="4">
    <source>
        <dbReference type="ARBA" id="ARBA00023089"/>
    </source>
</evidence>
<evidence type="ECO:0000256" key="6">
    <source>
        <dbReference type="SAM" id="MobiDB-lite"/>
    </source>
</evidence>
<evidence type="ECO:0000256" key="3">
    <source>
        <dbReference type="ARBA" id="ARBA00022782"/>
    </source>
</evidence>
<evidence type="ECO:0000256" key="1">
    <source>
        <dbReference type="ARBA" id="ARBA00008956"/>
    </source>
</evidence>
<keyword evidence="3 5" id="KW-0221">Differentiation</keyword>
<gene>
    <name evidence="7" type="ORF">Acr_23g0002820</name>
</gene>
<keyword evidence="2 5" id="KW-0217">Developmental protein</keyword>
<accession>A0A7J0GM44</accession>
<sequence length="649" mass="70949">MSNPPPPVKAEHHSSPTPTPQPPETTPVQDPLPLAITTNPPQQQTSQNHRPHPPQQPQLTDSVTALRPLSDALSAFHRRYDELQEHLDFIRTSIDSKLLQLLDTEIVPITESVPITETLVSDTAKTDDNSPSPESEIEKLCRDNCSLTLRRYIVSHLQNVSKLREEVPSALKFAPNPAKLVMKCFGRFFLQGIRAYDKASPMIASRQASVLVLEFFMLMGCDVGEVEEVVRKDAEEAAVEWRRRLVGEGGLGKACEVDARGLLLLIGCFGIPKVFRNEDVKDLIRASNAGEIRDALRRSSVLLAKIPEIIEWMLKTKMEVEAVDIVFIFGMESRFPPETILTSFLRESKETWKKARKTSQGSSAAVNKANKKNLADMKLVLKCVKYHEIDPLKALPGWNLNEKIFKLEKDIADIDKKIGEQIKPKRKADELESSKRPKSQEVKRTRFSGPVPEQKKAAAYVDHMASFDGLTPMTSLGGGVPQYSTYSPYSSVLHGASVGPSLGIGTHLHGAGAGAGAVVSAVAGNVLPTGHYSGIHGGVLVDRVGQVINTTGQPYGWHGEASYRDRLVGQSYAEPAALGTNGLNRATLSMEGFAGLPNPSSIGVSSRSSNSDLYQFADAIVERETYAASRTGGTIPPRVAPAHHSSYLY</sequence>
<dbReference type="Proteomes" id="UP000585474">
    <property type="component" value="Unassembled WGS sequence"/>
</dbReference>